<protein>
    <submittedName>
        <fullName evidence="7">TetR family transcriptional regulator</fullName>
    </submittedName>
</protein>
<reference evidence="8 9" key="1">
    <citation type="journal article" date="2014" name="PLoS ONE">
        <title>Identification and Characterization of a New Erythromycin Biosynthetic Gene Cluster in Actinopolyspora erythraea YIM90600, a Novel Erythronolide-Producing Halophilic Actinomycete Isolated from Salt Field.</title>
        <authorList>
            <person name="Chen D."/>
            <person name="Feng J."/>
            <person name="Huang L."/>
            <person name="Zhang Q."/>
            <person name="Wu J."/>
            <person name="Zhu X."/>
            <person name="Duan Y."/>
            <person name="Xu Z."/>
        </authorList>
    </citation>
    <scope>NUCLEOTIDE SEQUENCE [LARGE SCALE GENOMIC DNA]</scope>
    <source>
        <strain evidence="8 9">YIM90600</strain>
    </source>
</reference>
<keyword evidence="1" id="KW-0805">Transcription regulation</keyword>
<dbReference type="HOGENOM" id="CLU_069356_2_3_11"/>
<evidence type="ECO:0000313" key="7">
    <source>
        <dbReference type="EMBL" id="ASU77491.1"/>
    </source>
</evidence>
<dbReference type="PANTHER" id="PTHR30055:SF238">
    <property type="entry name" value="MYCOFACTOCIN BIOSYNTHESIS TRANSCRIPTIONAL REGULATOR MFTR-RELATED"/>
    <property type="match status" value="1"/>
</dbReference>
<evidence type="ECO:0000313" key="9">
    <source>
        <dbReference type="Proteomes" id="UP000029737"/>
    </source>
</evidence>
<accession>A0A099D3B2</accession>
<evidence type="ECO:0000256" key="3">
    <source>
        <dbReference type="ARBA" id="ARBA00023163"/>
    </source>
</evidence>
<dbReference type="InterPro" id="IPR050109">
    <property type="entry name" value="HTH-type_TetR-like_transc_reg"/>
</dbReference>
<dbReference type="GO" id="GO:0003700">
    <property type="term" value="F:DNA-binding transcription factor activity"/>
    <property type="evidence" value="ECO:0007669"/>
    <property type="project" value="TreeGrafter"/>
</dbReference>
<evidence type="ECO:0000313" key="10">
    <source>
        <dbReference type="Proteomes" id="UP000215043"/>
    </source>
</evidence>
<dbReference type="SUPFAM" id="SSF46689">
    <property type="entry name" value="Homeodomain-like"/>
    <property type="match status" value="1"/>
</dbReference>
<dbReference type="Pfam" id="PF17754">
    <property type="entry name" value="TetR_C_14"/>
    <property type="match status" value="1"/>
</dbReference>
<proteinExistence type="predicted"/>
<dbReference type="PROSITE" id="PS50977">
    <property type="entry name" value="HTH_TETR_2"/>
    <property type="match status" value="1"/>
</dbReference>
<dbReference type="InterPro" id="IPR001647">
    <property type="entry name" value="HTH_TetR"/>
</dbReference>
<dbReference type="Gene3D" id="1.10.357.10">
    <property type="entry name" value="Tetracycline Repressor, domain 2"/>
    <property type="match status" value="1"/>
</dbReference>
<gene>
    <name evidence="7" type="ORF">CDG81_03280</name>
    <name evidence="8" type="ORF">IL38_17700</name>
</gene>
<name>A0A099D3B2_9ACTN</name>
<feature type="compositionally biased region" description="Low complexity" evidence="5">
    <location>
        <begin position="1"/>
        <end position="16"/>
    </location>
</feature>
<reference evidence="7 10" key="2">
    <citation type="submission" date="2017-08" db="EMBL/GenBank/DDBJ databases">
        <title>The complete genome sequence of moderately halophilic actinomycete Actinopolyspora erythraea YIM 90600, the producer of novel erythromycin, novel actinopolysporins A-C and tubercidin.</title>
        <authorList>
            <person name="Yin M."/>
            <person name="Tang S."/>
        </authorList>
    </citation>
    <scope>NUCLEOTIDE SEQUENCE [LARGE SCALE GENOMIC DNA]</scope>
    <source>
        <strain evidence="7 10">YIM 90600</strain>
    </source>
</reference>
<dbReference type="Pfam" id="PF00440">
    <property type="entry name" value="TetR_N"/>
    <property type="match status" value="1"/>
</dbReference>
<dbReference type="Proteomes" id="UP000215043">
    <property type="component" value="Chromosome"/>
</dbReference>
<dbReference type="InterPro" id="IPR009057">
    <property type="entry name" value="Homeodomain-like_sf"/>
</dbReference>
<sequence length="221" mass="24438">MARSARTAPRAASPSPNHGAGEAGTGGLRERKKRATRQALQQAAVRLFRDHGTGAVTVDDICAHADVSPRTFFNYFTSKEEVLVPWDRETIDNTAARVLERPPEEDPLEVAGAVLGEAIETAMNGPTWRDQAVVLRHHPELIEKVVTAFRALEAALVEGFAQRLGRTTEDVYVRLLGATAITTLRVSVQSWQESETGESMRHYLAENFERLRRGLRPDELG</sequence>
<evidence type="ECO:0000256" key="4">
    <source>
        <dbReference type="PROSITE-ProRule" id="PRU00335"/>
    </source>
</evidence>
<dbReference type="OrthoDB" id="8688418at2"/>
<dbReference type="KEGG" id="aey:CDG81_03280"/>
<dbReference type="RefSeq" id="WP_052428375.1">
    <property type="nucleotide sequence ID" value="NZ_CP022752.1"/>
</dbReference>
<evidence type="ECO:0000256" key="2">
    <source>
        <dbReference type="ARBA" id="ARBA00023125"/>
    </source>
</evidence>
<dbReference type="Proteomes" id="UP000029737">
    <property type="component" value="Unassembled WGS sequence"/>
</dbReference>
<dbReference type="GO" id="GO:0000976">
    <property type="term" value="F:transcription cis-regulatory region binding"/>
    <property type="evidence" value="ECO:0007669"/>
    <property type="project" value="TreeGrafter"/>
</dbReference>
<evidence type="ECO:0000259" key="6">
    <source>
        <dbReference type="PROSITE" id="PS50977"/>
    </source>
</evidence>
<organism evidence="7 10">
    <name type="scientific">Actinopolyspora erythraea</name>
    <dbReference type="NCBI Taxonomy" id="414996"/>
    <lineage>
        <taxon>Bacteria</taxon>
        <taxon>Bacillati</taxon>
        <taxon>Actinomycetota</taxon>
        <taxon>Actinomycetes</taxon>
        <taxon>Actinopolysporales</taxon>
        <taxon>Actinopolysporaceae</taxon>
        <taxon>Actinopolyspora</taxon>
    </lineage>
</organism>
<dbReference type="EMBL" id="CP022752">
    <property type="protein sequence ID" value="ASU77491.1"/>
    <property type="molecule type" value="Genomic_DNA"/>
</dbReference>
<evidence type="ECO:0000256" key="1">
    <source>
        <dbReference type="ARBA" id="ARBA00023015"/>
    </source>
</evidence>
<feature type="domain" description="HTH tetR-type" evidence="6">
    <location>
        <begin position="34"/>
        <end position="94"/>
    </location>
</feature>
<evidence type="ECO:0000313" key="8">
    <source>
        <dbReference type="EMBL" id="KGI80297.1"/>
    </source>
</evidence>
<dbReference type="AlphaFoldDB" id="A0A099D3B2"/>
<keyword evidence="9" id="KW-1185">Reference proteome</keyword>
<keyword evidence="3" id="KW-0804">Transcription</keyword>
<dbReference type="eggNOG" id="COG1309">
    <property type="taxonomic scope" value="Bacteria"/>
</dbReference>
<dbReference type="InterPro" id="IPR041347">
    <property type="entry name" value="MftR_C"/>
</dbReference>
<dbReference type="EMBL" id="JPMV01000033">
    <property type="protein sequence ID" value="KGI80297.1"/>
    <property type="molecule type" value="Genomic_DNA"/>
</dbReference>
<dbReference type="Gene3D" id="1.10.10.60">
    <property type="entry name" value="Homeodomain-like"/>
    <property type="match status" value="1"/>
</dbReference>
<evidence type="ECO:0000256" key="5">
    <source>
        <dbReference type="SAM" id="MobiDB-lite"/>
    </source>
</evidence>
<feature type="DNA-binding region" description="H-T-H motif" evidence="4">
    <location>
        <begin position="57"/>
        <end position="76"/>
    </location>
</feature>
<dbReference type="PANTHER" id="PTHR30055">
    <property type="entry name" value="HTH-TYPE TRANSCRIPTIONAL REGULATOR RUTR"/>
    <property type="match status" value="1"/>
</dbReference>
<keyword evidence="2 4" id="KW-0238">DNA-binding</keyword>
<feature type="region of interest" description="Disordered" evidence="5">
    <location>
        <begin position="1"/>
        <end position="36"/>
    </location>
</feature>